<dbReference type="InterPro" id="IPR001564">
    <property type="entry name" value="Nucleoside_diP_kinase"/>
</dbReference>
<evidence type="ECO:0000256" key="1">
    <source>
        <dbReference type="ARBA" id="ARBA00001946"/>
    </source>
</evidence>
<dbReference type="SMR" id="A0A832T7J8"/>
<dbReference type="InterPro" id="IPR023005">
    <property type="entry name" value="Nucleoside_diP_kinase_AS"/>
</dbReference>
<dbReference type="PANTHER" id="PTHR11349">
    <property type="entry name" value="NUCLEOSIDE DIPHOSPHATE KINASE"/>
    <property type="match status" value="1"/>
</dbReference>
<dbReference type="PROSITE" id="PS00469">
    <property type="entry name" value="NDPK"/>
    <property type="match status" value="1"/>
</dbReference>
<dbReference type="GO" id="GO:0005524">
    <property type="term" value="F:ATP binding"/>
    <property type="evidence" value="ECO:0007669"/>
    <property type="project" value="UniProtKB-UniRule"/>
</dbReference>
<evidence type="ECO:0000256" key="4">
    <source>
        <dbReference type="ARBA" id="ARBA00017632"/>
    </source>
</evidence>
<dbReference type="SMART" id="SM00562">
    <property type="entry name" value="NDK"/>
    <property type="match status" value="1"/>
</dbReference>
<sequence>MAEVQREFVMIKPDGVVRGLVGEVIRRLERKGLKIVALEMRQLDRETAEKLYEEHRDKPFFEDLIEYVTSGPVVVMIVEGRKAVKVVRNIIGATDPAEAAPGTVRGDFALDIGRNVVHASDSPESAEREIEIVFGKDLSTIDYERCDEEWLYES</sequence>
<evidence type="ECO:0000256" key="3">
    <source>
        <dbReference type="ARBA" id="ARBA00012966"/>
    </source>
</evidence>
<evidence type="ECO:0000256" key="13">
    <source>
        <dbReference type="HAMAP-Rule" id="MF_00451"/>
    </source>
</evidence>
<feature type="binding site" evidence="13 14">
    <location>
        <position position="105"/>
    </location>
    <ligand>
        <name>ATP</name>
        <dbReference type="ChEBI" id="CHEBI:30616"/>
    </ligand>
</feature>
<feature type="binding site" evidence="13 14">
    <location>
        <position position="115"/>
    </location>
    <ligand>
        <name>ATP</name>
        <dbReference type="ChEBI" id="CHEBI:30616"/>
    </ligand>
</feature>
<comment type="cofactor">
    <cofactor evidence="1 13">
        <name>Mg(2+)</name>
        <dbReference type="ChEBI" id="CHEBI:18420"/>
    </cofactor>
</comment>
<evidence type="ECO:0000256" key="5">
    <source>
        <dbReference type="ARBA" id="ARBA00022553"/>
    </source>
</evidence>
<dbReference type="Proteomes" id="UP000619545">
    <property type="component" value="Unassembled WGS sequence"/>
</dbReference>
<proteinExistence type="inferred from homology"/>
<dbReference type="GO" id="GO:0005737">
    <property type="term" value="C:cytoplasm"/>
    <property type="evidence" value="ECO:0007669"/>
    <property type="project" value="UniProtKB-SubCell"/>
</dbReference>
<dbReference type="OMA" id="QHYGEHK"/>
<evidence type="ECO:0000256" key="14">
    <source>
        <dbReference type="PROSITE-ProRule" id="PRU00706"/>
    </source>
</evidence>
<accession>A0A832T7J8</accession>
<comment type="function">
    <text evidence="13">Major role in the synthesis of nucleoside triphosphates other than ATP. The ATP gamma phosphate is transferred to the NDP beta phosphate via a ping-pong mechanism, using a phosphorylated active-site intermediate.</text>
</comment>
<evidence type="ECO:0000259" key="17">
    <source>
        <dbReference type="SMART" id="SM00562"/>
    </source>
</evidence>
<keyword evidence="13" id="KW-0963">Cytoplasm</keyword>
<dbReference type="RefSeq" id="WP_011019959.1">
    <property type="nucleotide sequence ID" value="NZ_DUJS01000005.1"/>
</dbReference>
<keyword evidence="10 13" id="KW-0067">ATP-binding</keyword>
<dbReference type="PROSITE" id="PS51374">
    <property type="entry name" value="NDPK_LIKE"/>
    <property type="match status" value="1"/>
</dbReference>
<feature type="binding site" evidence="13 14">
    <location>
        <position position="60"/>
    </location>
    <ligand>
        <name>ATP</name>
        <dbReference type="ChEBI" id="CHEBI:30616"/>
    </ligand>
</feature>
<dbReference type="SUPFAM" id="SSF54919">
    <property type="entry name" value="Nucleoside diphosphate kinase, NDK"/>
    <property type="match status" value="1"/>
</dbReference>
<keyword evidence="12 13" id="KW-0546">Nucleotide metabolism</keyword>
<evidence type="ECO:0000256" key="2">
    <source>
        <dbReference type="ARBA" id="ARBA00008142"/>
    </source>
</evidence>
<dbReference type="GeneID" id="1478186"/>
<dbReference type="EC" id="2.7.4.6" evidence="3 13"/>
<dbReference type="HAMAP" id="MF_00451">
    <property type="entry name" value="NDP_kinase"/>
    <property type="match status" value="1"/>
</dbReference>
<feature type="binding site" evidence="13 14">
    <location>
        <position position="88"/>
    </location>
    <ligand>
        <name>ATP</name>
        <dbReference type="ChEBI" id="CHEBI:30616"/>
    </ligand>
</feature>
<evidence type="ECO:0000256" key="8">
    <source>
        <dbReference type="ARBA" id="ARBA00022741"/>
    </source>
</evidence>
<evidence type="ECO:0000256" key="10">
    <source>
        <dbReference type="ARBA" id="ARBA00022840"/>
    </source>
</evidence>
<feature type="domain" description="Nucleoside diphosphate kinase-like" evidence="17">
    <location>
        <begin position="4"/>
        <end position="142"/>
    </location>
</feature>
<dbReference type="GO" id="GO:0006228">
    <property type="term" value="P:UTP biosynthetic process"/>
    <property type="evidence" value="ECO:0007669"/>
    <property type="project" value="UniProtKB-UniRule"/>
</dbReference>
<keyword evidence="7 13" id="KW-0479">Metal-binding</keyword>
<comment type="similarity">
    <text evidence="2 13 14 15">Belongs to the NDK family.</text>
</comment>
<evidence type="ECO:0000256" key="16">
    <source>
        <dbReference type="RuleBase" id="RU004013"/>
    </source>
</evidence>
<name>A0A832T7J8_9EURY</name>
<dbReference type="GO" id="GO:0006183">
    <property type="term" value="P:GTP biosynthetic process"/>
    <property type="evidence" value="ECO:0007669"/>
    <property type="project" value="UniProtKB-UniRule"/>
</dbReference>
<keyword evidence="11 13" id="KW-0460">Magnesium</keyword>
<feature type="binding site" evidence="13 14">
    <location>
        <position position="12"/>
    </location>
    <ligand>
        <name>ATP</name>
        <dbReference type="ChEBI" id="CHEBI:30616"/>
    </ligand>
</feature>
<evidence type="ECO:0000256" key="9">
    <source>
        <dbReference type="ARBA" id="ARBA00022777"/>
    </source>
</evidence>
<dbReference type="FunFam" id="3.30.70.141:FF:000003">
    <property type="entry name" value="Nucleoside diphosphate kinase"/>
    <property type="match status" value="1"/>
</dbReference>
<evidence type="ECO:0000256" key="15">
    <source>
        <dbReference type="RuleBase" id="RU004011"/>
    </source>
</evidence>
<gene>
    <name evidence="13 18" type="primary">ndk</name>
    <name evidence="18" type="ORF">HA336_07535</name>
</gene>
<keyword evidence="9 13" id="KW-0418">Kinase</keyword>
<keyword evidence="5 13" id="KW-0597">Phosphoprotein</keyword>
<comment type="catalytic activity">
    <reaction evidence="13">
        <text>a ribonucleoside 5'-diphosphate + ATP = a ribonucleoside 5'-triphosphate + ADP</text>
        <dbReference type="Rhea" id="RHEA:18113"/>
        <dbReference type="ChEBI" id="CHEBI:30616"/>
        <dbReference type="ChEBI" id="CHEBI:57930"/>
        <dbReference type="ChEBI" id="CHEBI:61557"/>
        <dbReference type="ChEBI" id="CHEBI:456216"/>
        <dbReference type="EC" id="2.7.4.6"/>
    </reaction>
</comment>
<dbReference type="Gene3D" id="3.30.70.141">
    <property type="entry name" value="Nucleoside diphosphate kinase-like domain"/>
    <property type="match status" value="1"/>
</dbReference>
<evidence type="ECO:0000313" key="19">
    <source>
        <dbReference type="Proteomes" id="UP000619545"/>
    </source>
</evidence>
<keyword evidence="6 13" id="KW-0808">Transferase</keyword>
<dbReference type="InterPro" id="IPR034907">
    <property type="entry name" value="NDK-like_dom"/>
</dbReference>
<protein>
    <recommendedName>
        <fullName evidence="4 13">Nucleoside diphosphate kinase</fullName>
        <shortName evidence="13">NDK</shortName>
        <shortName evidence="13">NDP kinase</shortName>
        <ecNumber evidence="3 13">2.7.4.6</ecNumber>
    </recommendedName>
    <alternativeName>
        <fullName evidence="13">Nucleoside-2-P kinase</fullName>
    </alternativeName>
</protein>
<evidence type="ECO:0000313" key="18">
    <source>
        <dbReference type="EMBL" id="HII71064.1"/>
    </source>
</evidence>
<dbReference type="EMBL" id="DUJS01000005">
    <property type="protein sequence ID" value="HII71064.1"/>
    <property type="molecule type" value="Genomic_DNA"/>
</dbReference>
<evidence type="ECO:0000256" key="7">
    <source>
        <dbReference type="ARBA" id="ARBA00022723"/>
    </source>
</evidence>
<feature type="binding site" evidence="13 14">
    <location>
        <position position="94"/>
    </location>
    <ligand>
        <name>ATP</name>
        <dbReference type="ChEBI" id="CHEBI:30616"/>
    </ligand>
</feature>
<dbReference type="GO" id="GO:0046872">
    <property type="term" value="F:metal ion binding"/>
    <property type="evidence" value="ECO:0007669"/>
    <property type="project" value="UniProtKB-KW"/>
</dbReference>
<comment type="catalytic activity">
    <reaction evidence="13 16">
        <text>a 2'-deoxyribonucleoside 5'-diphosphate + ATP = a 2'-deoxyribonucleoside 5'-triphosphate + ADP</text>
        <dbReference type="Rhea" id="RHEA:44640"/>
        <dbReference type="ChEBI" id="CHEBI:30616"/>
        <dbReference type="ChEBI" id="CHEBI:61560"/>
        <dbReference type="ChEBI" id="CHEBI:73316"/>
        <dbReference type="ChEBI" id="CHEBI:456216"/>
        <dbReference type="EC" id="2.7.4.6"/>
    </reaction>
</comment>
<feature type="active site" description="Pros-phosphohistidine intermediate" evidence="13 14">
    <location>
        <position position="118"/>
    </location>
</feature>
<dbReference type="InterPro" id="IPR036850">
    <property type="entry name" value="NDK-like_dom_sf"/>
</dbReference>
<comment type="subcellular location">
    <subcellularLocation>
        <location evidence="13">Cytoplasm</location>
    </subcellularLocation>
</comment>
<keyword evidence="8 13" id="KW-0547">Nucleotide-binding</keyword>
<comment type="caution">
    <text evidence="18">The sequence shown here is derived from an EMBL/GenBank/DDBJ whole genome shotgun (WGS) entry which is preliminary data.</text>
</comment>
<evidence type="ECO:0000256" key="12">
    <source>
        <dbReference type="ARBA" id="ARBA00023080"/>
    </source>
</evidence>
<dbReference type="GO" id="GO:0004550">
    <property type="term" value="F:nucleoside diphosphate kinase activity"/>
    <property type="evidence" value="ECO:0007669"/>
    <property type="project" value="UniProtKB-UniRule"/>
</dbReference>
<dbReference type="NCBIfam" id="NF001908">
    <property type="entry name" value="PRK00668.1"/>
    <property type="match status" value="1"/>
</dbReference>
<dbReference type="GO" id="GO:0006241">
    <property type="term" value="P:CTP biosynthetic process"/>
    <property type="evidence" value="ECO:0007669"/>
    <property type="project" value="UniProtKB-UniRule"/>
</dbReference>
<dbReference type="PRINTS" id="PR01243">
    <property type="entry name" value="NUCDPKINASE"/>
</dbReference>
<dbReference type="CDD" id="cd04413">
    <property type="entry name" value="NDPk_I"/>
    <property type="match status" value="1"/>
</dbReference>
<organism evidence="18 19">
    <name type="scientific">Methanopyrus kandleri</name>
    <dbReference type="NCBI Taxonomy" id="2320"/>
    <lineage>
        <taxon>Archaea</taxon>
        <taxon>Methanobacteriati</taxon>
        <taxon>Methanobacteriota</taxon>
        <taxon>Methanomada group</taxon>
        <taxon>Methanopyri</taxon>
        <taxon>Methanopyrales</taxon>
        <taxon>Methanopyraceae</taxon>
        <taxon>Methanopyrus</taxon>
    </lineage>
</organism>
<dbReference type="Pfam" id="PF00334">
    <property type="entry name" value="NDK"/>
    <property type="match status" value="1"/>
</dbReference>
<reference evidence="18" key="1">
    <citation type="journal article" date="2020" name="bioRxiv">
        <title>A rank-normalized archaeal taxonomy based on genome phylogeny resolves widespread incomplete and uneven classifications.</title>
        <authorList>
            <person name="Rinke C."/>
            <person name="Chuvochina M."/>
            <person name="Mussig A.J."/>
            <person name="Chaumeil P.-A."/>
            <person name="Waite D.W."/>
            <person name="Whitman W.B."/>
            <person name="Parks D.H."/>
            <person name="Hugenholtz P."/>
        </authorList>
    </citation>
    <scope>NUCLEOTIDE SEQUENCE</scope>
    <source>
        <strain evidence="18">UBA8853</strain>
    </source>
</reference>
<evidence type="ECO:0000256" key="11">
    <source>
        <dbReference type="ARBA" id="ARBA00022842"/>
    </source>
</evidence>
<evidence type="ECO:0000256" key="6">
    <source>
        <dbReference type="ARBA" id="ARBA00022679"/>
    </source>
</evidence>
<dbReference type="AlphaFoldDB" id="A0A832T7J8"/>